<evidence type="ECO:0000259" key="7">
    <source>
        <dbReference type="Pfam" id="PF09335"/>
    </source>
</evidence>
<comment type="similarity">
    <text evidence="6">Belongs to the TVP38/TMEM64 family.</text>
</comment>
<dbReference type="EMBL" id="JAKIJS010000001">
    <property type="protein sequence ID" value="MCF6137343.1"/>
    <property type="molecule type" value="Genomic_DNA"/>
</dbReference>
<feature type="transmembrane region" description="Helical" evidence="6">
    <location>
        <begin position="112"/>
        <end position="132"/>
    </location>
</feature>
<feature type="transmembrane region" description="Helical" evidence="6">
    <location>
        <begin position="174"/>
        <end position="191"/>
    </location>
</feature>
<organism evidence="8 9">
    <name type="scientific">Pseudalkalibacillus berkeleyi</name>
    <dbReference type="NCBI Taxonomy" id="1069813"/>
    <lineage>
        <taxon>Bacteria</taxon>
        <taxon>Bacillati</taxon>
        <taxon>Bacillota</taxon>
        <taxon>Bacilli</taxon>
        <taxon>Bacillales</taxon>
        <taxon>Fictibacillaceae</taxon>
        <taxon>Pseudalkalibacillus</taxon>
    </lineage>
</organism>
<evidence type="ECO:0000256" key="3">
    <source>
        <dbReference type="ARBA" id="ARBA00022692"/>
    </source>
</evidence>
<evidence type="ECO:0000313" key="8">
    <source>
        <dbReference type="EMBL" id="MCF6137343.1"/>
    </source>
</evidence>
<feature type="domain" description="VTT" evidence="7">
    <location>
        <begin position="49"/>
        <end position="164"/>
    </location>
</feature>
<accession>A0ABS9H0H4</accession>
<name>A0ABS9H0H4_9BACL</name>
<dbReference type="Proteomes" id="UP001649381">
    <property type="component" value="Unassembled WGS sequence"/>
</dbReference>
<dbReference type="PANTHER" id="PTHR12677">
    <property type="entry name" value="GOLGI APPARATUS MEMBRANE PROTEIN TVP38-RELATED"/>
    <property type="match status" value="1"/>
</dbReference>
<sequence length="200" mass="22343">MAAMILFLILIGNKVNHDPEQLRNWFISFGIFSPLMYVVFCSLRPVILFPFLILTVAGGLAFGPIFGTLLTIIGGLIGASISFYISRKYGDLLKIESRERFQALTQKIDQKGFQYVLILRLVPLLNFDIVSYSSGLTSIRYKPYILATSVGMIPGTVGLNYIGSSLVSVNMKEMIIVLALLFIVFILSIGLKRYMSNRLD</sequence>
<proteinExistence type="inferred from homology"/>
<dbReference type="RefSeq" id="WP_236332851.1">
    <property type="nucleotide sequence ID" value="NZ_JAKIJS010000001.1"/>
</dbReference>
<evidence type="ECO:0000256" key="1">
    <source>
        <dbReference type="ARBA" id="ARBA00004651"/>
    </source>
</evidence>
<evidence type="ECO:0000256" key="2">
    <source>
        <dbReference type="ARBA" id="ARBA00022475"/>
    </source>
</evidence>
<keyword evidence="3 6" id="KW-0812">Transmembrane</keyword>
<keyword evidence="5 6" id="KW-0472">Membrane</keyword>
<dbReference type="InterPro" id="IPR015414">
    <property type="entry name" value="TMEM64"/>
</dbReference>
<keyword evidence="4 6" id="KW-1133">Transmembrane helix</keyword>
<evidence type="ECO:0000256" key="6">
    <source>
        <dbReference type="RuleBase" id="RU366058"/>
    </source>
</evidence>
<protein>
    <recommendedName>
        <fullName evidence="6">TVP38/TMEM64 family membrane protein</fullName>
    </recommendedName>
</protein>
<dbReference type="PANTHER" id="PTHR12677:SF59">
    <property type="entry name" value="GOLGI APPARATUS MEMBRANE PROTEIN TVP38-RELATED"/>
    <property type="match status" value="1"/>
</dbReference>
<evidence type="ECO:0000313" key="9">
    <source>
        <dbReference type="Proteomes" id="UP001649381"/>
    </source>
</evidence>
<dbReference type="Pfam" id="PF09335">
    <property type="entry name" value="VTT_dom"/>
    <property type="match status" value="1"/>
</dbReference>
<dbReference type="InterPro" id="IPR032816">
    <property type="entry name" value="VTT_dom"/>
</dbReference>
<gene>
    <name evidence="8" type="ORF">L2716_06335</name>
</gene>
<comment type="caution">
    <text evidence="8">The sequence shown here is derived from an EMBL/GenBank/DDBJ whole genome shotgun (WGS) entry which is preliminary data.</text>
</comment>
<evidence type="ECO:0000256" key="5">
    <source>
        <dbReference type="ARBA" id="ARBA00023136"/>
    </source>
</evidence>
<feature type="transmembrane region" description="Helical" evidence="6">
    <location>
        <begin position="52"/>
        <end position="85"/>
    </location>
</feature>
<feature type="transmembrane region" description="Helical" evidence="6">
    <location>
        <begin position="24"/>
        <end position="40"/>
    </location>
</feature>
<reference evidence="8 9" key="1">
    <citation type="submission" date="2022-01" db="EMBL/GenBank/DDBJ databases">
        <title>Alkalihalobacillus sp. EGI L200015, a novel bacterium isolated from a salt lake sediment.</title>
        <authorList>
            <person name="Gao L."/>
            <person name="Fang B.-Z."/>
            <person name="Li W.-J."/>
        </authorList>
    </citation>
    <scope>NUCLEOTIDE SEQUENCE [LARGE SCALE GENOMIC DNA]</scope>
    <source>
        <strain evidence="8 9">KCTC 12718</strain>
    </source>
</reference>
<feature type="transmembrane region" description="Helical" evidence="6">
    <location>
        <begin position="144"/>
        <end position="162"/>
    </location>
</feature>
<keyword evidence="2 6" id="KW-1003">Cell membrane</keyword>
<keyword evidence="9" id="KW-1185">Reference proteome</keyword>
<evidence type="ECO:0000256" key="4">
    <source>
        <dbReference type="ARBA" id="ARBA00022989"/>
    </source>
</evidence>
<comment type="subcellular location">
    <subcellularLocation>
        <location evidence="1 6">Cell membrane</location>
        <topology evidence="1 6">Multi-pass membrane protein</topology>
    </subcellularLocation>
</comment>